<evidence type="ECO:0000313" key="1">
    <source>
        <dbReference type="EMBL" id="CAC5376287.1"/>
    </source>
</evidence>
<sequence length="163" mass="19453">MVPHNSHRFGGYYNIIMDHNVSTVDEQLSQNLKDYPQHSHFDELLNHRNLKKTYRKPRLYSIYNNIKKNRQLVRSSIRWGPEADSVINLEYGLLEICFDGIDNNFLKHITNLYYLFPLQSLYREYRCFSFSAARFFCDMFSWCGNKTWWSNTANMKVSITACL</sequence>
<reference evidence="1 2" key="1">
    <citation type="submission" date="2020-06" db="EMBL/GenBank/DDBJ databases">
        <authorList>
            <person name="Li R."/>
            <person name="Bekaert M."/>
        </authorList>
    </citation>
    <scope>NUCLEOTIDE SEQUENCE [LARGE SCALE GENOMIC DNA]</scope>
    <source>
        <strain evidence="2">wild</strain>
    </source>
</reference>
<organism evidence="1 2">
    <name type="scientific">Mytilus coruscus</name>
    <name type="common">Sea mussel</name>
    <dbReference type="NCBI Taxonomy" id="42192"/>
    <lineage>
        <taxon>Eukaryota</taxon>
        <taxon>Metazoa</taxon>
        <taxon>Spiralia</taxon>
        <taxon>Lophotrochozoa</taxon>
        <taxon>Mollusca</taxon>
        <taxon>Bivalvia</taxon>
        <taxon>Autobranchia</taxon>
        <taxon>Pteriomorphia</taxon>
        <taxon>Mytilida</taxon>
        <taxon>Mytiloidea</taxon>
        <taxon>Mytilidae</taxon>
        <taxon>Mytilinae</taxon>
        <taxon>Mytilus</taxon>
    </lineage>
</organism>
<dbReference type="Proteomes" id="UP000507470">
    <property type="component" value="Unassembled WGS sequence"/>
</dbReference>
<keyword evidence="2" id="KW-1185">Reference proteome</keyword>
<gene>
    <name evidence="1" type="ORF">MCOR_12997</name>
</gene>
<proteinExistence type="predicted"/>
<accession>A0A6J8AZS5</accession>
<evidence type="ECO:0000313" key="2">
    <source>
        <dbReference type="Proteomes" id="UP000507470"/>
    </source>
</evidence>
<dbReference type="AlphaFoldDB" id="A0A6J8AZS5"/>
<protein>
    <submittedName>
        <fullName evidence="1">Uncharacterized protein</fullName>
    </submittedName>
</protein>
<dbReference type="EMBL" id="CACVKT020002176">
    <property type="protein sequence ID" value="CAC5376287.1"/>
    <property type="molecule type" value="Genomic_DNA"/>
</dbReference>
<name>A0A6J8AZS5_MYTCO</name>